<organism evidence="1 2">
    <name type="scientific">Fusibacter ferrireducens</name>
    <dbReference type="NCBI Taxonomy" id="2785058"/>
    <lineage>
        <taxon>Bacteria</taxon>
        <taxon>Bacillati</taxon>
        <taxon>Bacillota</taxon>
        <taxon>Clostridia</taxon>
        <taxon>Eubacteriales</taxon>
        <taxon>Eubacteriales Family XII. Incertae Sedis</taxon>
        <taxon>Fusibacter</taxon>
    </lineage>
</organism>
<proteinExistence type="predicted"/>
<dbReference type="EMBL" id="JADKNH010000020">
    <property type="protein sequence ID" value="MBF4695772.1"/>
    <property type="molecule type" value="Genomic_DNA"/>
</dbReference>
<name>A0ABR9ZZ84_9FIRM</name>
<dbReference type="Proteomes" id="UP000614200">
    <property type="component" value="Unassembled WGS sequence"/>
</dbReference>
<dbReference type="Pfam" id="PF12655">
    <property type="entry name" value="CDIF630_02480-like"/>
    <property type="match status" value="1"/>
</dbReference>
<comment type="caution">
    <text evidence="1">The sequence shown here is derived from an EMBL/GenBank/DDBJ whole genome shotgun (WGS) entry which is preliminary data.</text>
</comment>
<sequence length="54" mass="5913">MVYDSNGVRLSSILGGGATEAWADIDHYEKDSCISIPSEEAVELAKAWVEENQK</sequence>
<accession>A0ABR9ZZ84</accession>
<dbReference type="InterPro" id="IPR024209">
    <property type="entry name" value="CDIF630_02480-like"/>
</dbReference>
<evidence type="ECO:0000313" key="1">
    <source>
        <dbReference type="EMBL" id="MBF4695772.1"/>
    </source>
</evidence>
<keyword evidence="2" id="KW-1185">Reference proteome</keyword>
<reference evidence="1 2" key="1">
    <citation type="submission" date="2020-11" db="EMBL/GenBank/DDBJ databases">
        <title>Fusibacter basophilias sp. nov.</title>
        <authorList>
            <person name="Qiu D."/>
        </authorList>
    </citation>
    <scope>NUCLEOTIDE SEQUENCE [LARGE SCALE GENOMIC DNA]</scope>
    <source>
        <strain evidence="1 2">Q10-2</strain>
    </source>
</reference>
<evidence type="ECO:0000313" key="2">
    <source>
        <dbReference type="Proteomes" id="UP000614200"/>
    </source>
</evidence>
<gene>
    <name evidence="1" type="ORF">ISU02_21965</name>
</gene>
<protein>
    <submittedName>
        <fullName evidence="1">DUF3787 domain-containing protein</fullName>
    </submittedName>
</protein>